<accession>A0A3R9WFB6</accession>
<comment type="similarity">
    <text evidence="2">Belongs to the outer membrane factor (OMF) (TC 1.B.17) family.</text>
</comment>
<keyword evidence="7" id="KW-0998">Cell outer membrane</keyword>
<dbReference type="PANTHER" id="PTHR30026">
    <property type="entry name" value="OUTER MEMBRANE PROTEIN TOLC"/>
    <property type="match status" value="1"/>
</dbReference>
<organism evidence="9 10">
    <name type="scientific">Edaphobacter aggregans</name>
    <dbReference type="NCBI Taxonomy" id="570835"/>
    <lineage>
        <taxon>Bacteria</taxon>
        <taxon>Pseudomonadati</taxon>
        <taxon>Acidobacteriota</taxon>
        <taxon>Terriglobia</taxon>
        <taxon>Terriglobales</taxon>
        <taxon>Acidobacteriaceae</taxon>
        <taxon>Edaphobacter</taxon>
    </lineage>
</organism>
<dbReference type="PANTHER" id="PTHR30026:SF20">
    <property type="entry name" value="OUTER MEMBRANE PROTEIN TOLC"/>
    <property type="match status" value="1"/>
</dbReference>
<keyword evidence="4" id="KW-1134">Transmembrane beta strand</keyword>
<reference evidence="9 10" key="1">
    <citation type="submission" date="2018-12" db="EMBL/GenBank/DDBJ databases">
        <title>Sequencing of bacterial isolates from soil warming experiment in Harvard Forest, Massachusetts, USA.</title>
        <authorList>
            <person name="Deangelis K."/>
        </authorList>
    </citation>
    <scope>NUCLEOTIDE SEQUENCE [LARGE SCALE GENOMIC DNA]</scope>
    <source>
        <strain evidence="9 10">EB153</strain>
    </source>
</reference>
<evidence type="ECO:0000256" key="5">
    <source>
        <dbReference type="ARBA" id="ARBA00022692"/>
    </source>
</evidence>
<keyword evidence="10" id="KW-1185">Reference proteome</keyword>
<evidence type="ECO:0000256" key="1">
    <source>
        <dbReference type="ARBA" id="ARBA00004442"/>
    </source>
</evidence>
<dbReference type="EMBL" id="RSDW01000001">
    <property type="protein sequence ID" value="RSL15793.1"/>
    <property type="molecule type" value="Genomic_DNA"/>
</dbReference>
<dbReference type="GO" id="GO:0009279">
    <property type="term" value="C:cell outer membrane"/>
    <property type="evidence" value="ECO:0007669"/>
    <property type="project" value="UniProtKB-SubCell"/>
</dbReference>
<dbReference type="Gene3D" id="1.20.1600.10">
    <property type="entry name" value="Outer membrane efflux proteins (OEP)"/>
    <property type="match status" value="1"/>
</dbReference>
<dbReference type="Proteomes" id="UP000269669">
    <property type="component" value="Unassembled WGS sequence"/>
</dbReference>
<evidence type="ECO:0000256" key="2">
    <source>
        <dbReference type="ARBA" id="ARBA00007613"/>
    </source>
</evidence>
<proteinExistence type="inferred from homology"/>
<protein>
    <submittedName>
        <fullName evidence="9">Outer membrane protein TolC</fullName>
    </submittedName>
</protein>
<dbReference type="AlphaFoldDB" id="A0A3R9WFB6"/>
<dbReference type="SUPFAM" id="SSF56954">
    <property type="entry name" value="Outer membrane efflux proteins (OEP)"/>
    <property type="match status" value="1"/>
</dbReference>
<sequence length="465" mass="51495">MKRRTRTTYLAFILGTLALLARGQDLAPRSTALSVEQPAEQQSNLPELTLEQAVEQAVANNSSLKTASLDTLRAADDLAANKTRRFANTQVTALGAQLVTKPSVTYPAGALGVYSATGPIPATNQKVEIPRKPVGIVNVSVAQPLSTQYQLHLQLKALELGLEGTRQDQVKTRLEVVDQVRRAYYAVVEAHSALDSLQASLPYYRESHRLAVVNRGKETILESDLLNADAQLLKIQNAISDASDRVASASERLNDLMGRDVHTQFRVAAIGDADTVLTTPEAMEVRALQNRPDVKKAKLQVQQANYDARAKKAEYIPDVSLAFDYYTTANFENVFPSNVGTVGLSLRWEPWDWRRKHHEYDEKRAKEEQAKVGVGATERAVLLEVRNACRQLENARRQLTLSDANEGAARQKLKELQEKVKREAALSRDLYQAQSDLASADSQQQQALTAFWKARADLKKAIGEE</sequence>
<evidence type="ECO:0000313" key="9">
    <source>
        <dbReference type="EMBL" id="RSL15793.1"/>
    </source>
</evidence>
<keyword evidence="6" id="KW-0472">Membrane</keyword>
<evidence type="ECO:0000256" key="4">
    <source>
        <dbReference type="ARBA" id="ARBA00022452"/>
    </source>
</evidence>
<gene>
    <name evidence="9" type="ORF">EDE15_1297</name>
</gene>
<feature type="chain" id="PRO_5018538121" evidence="8">
    <location>
        <begin position="28"/>
        <end position="465"/>
    </location>
</feature>
<name>A0A3R9WFB6_9BACT</name>
<evidence type="ECO:0000256" key="6">
    <source>
        <dbReference type="ARBA" id="ARBA00023136"/>
    </source>
</evidence>
<evidence type="ECO:0000256" key="3">
    <source>
        <dbReference type="ARBA" id="ARBA00022448"/>
    </source>
</evidence>
<comment type="subcellular location">
    <subcellularLocation>
        <location evidence="1">Cell outer membrane</location>
    </subcellularLocation>
</comment>
<keyword evidence="3" id="KW-0813">Transport</keyword>
<dbReference type="Pfam" id="PF02321">
    <property type="entry name" value="OEP"/>
    <property type="match status" value="2"/>
</dbReference>
<evidence type="ECO:0000256" key="8">
    <source>
        <dbReference type="SAM" id="SignalP"/>
    </source>
</evidence>
<dbReference type="InterPro" id="IPR051906">
    <property type="entry name" value="TolC-like"/>
</dbReference>
<keyword evidence="8" id="KW-0732">Signal</keyword>
<dbReference type="GO" id="GO:0015288">
    <property type="term" value="F:porin activity"/>
    <property type="evidence" value="ECO:0007669"/>
    <property type="project" value="TreeGrafter"/>
</dbReference>
<dbReference type="GO" id="GO:1990281">
    <property type="term" value="C:efflux pump complex"/>
    <property type="evidence" value="ECO:0007669"/>
    <property type="project" value="TreeGrafter"/>
</dbReference>
<comment type="caution">
    <text evidence="9">The sequence shown here is derived from an EMBL/GenBank/DDBJ whole genome shotgun (WGS) entry which is preliminary data.</text>
</comment>
<dbReference type="GO" id="GO:0015562">
    <property type="term" value="F:efflux transmembrane transporter activity"/>
    <property type="evidence" value="ECO:0007669"/>
    <property type="project" value="InterPro"/>
</dbReference>
<evidence type="ECO:0000313" key="10">
    <source>
        <dbReference type="Proteomes" id="UP000269669"/>
    </source>
</evidence>
<keyword evidence="5" id="KW-0812">Transmembrane</keyword>
<evidence type="ECO:0000256" key="7">
    <source>
        <dbReference type="ARBA" id="ARBA00023237"/>
    </source>
</evidence>
<dbReference type="InterPro" id="IPR003423">
    <property type="entry name" value="OMP_efflux"/>
</dbReference>
<dbReference type="OrthoDB" id="5717008at2"/>
<feature type="signal peptide" evidence="8">
    <location>
        <begin position="1"/>
        <end position="27"/>
    </location>
</feature>